<dbReference type="PANTHER" id="PTHR46001:SF5">
    <property type="entry name" value="RHO GUANINE NUCLEOTIDE EXCHANGE FACTOR TIAM2"/>
    <property type="match status" value="1"/>
</dbReference>
<protein>
    <submittedName>
        <fullName evidence="5">TIAM Rac1 associated GEF 2</fullName>
    </submittedName>
</protein>
<dbReference type="CDD" id="cd00160">
    <property type="entry name" value="RhoGEF"/>
    <property type="match status" value="1"/>
</dbReference>
<evidence type="ECO:0000313" key="6">
    <source>
        <dbReference type="Proteomes" id="UP000472277"/>
    </source>
</evidence>
<feature type="region of interest" description="Disordered" evidence="2">
    <location>
        <begin position="194"/>
        <end position="238"/>
    </location>
</feature>
<sequence>MGNSESQYSLQVPKGTSLILPGKQKPYSLKFRSTKEEVLSPHTWWKGGPGGSGYKARAVGRGCLSPQQRRGEPYVSRHYDYVTKGVKGSPNCRRWHDSPPGGGSQLPSENGCCPFEGSGRLDSRASGELNDHALNGHRNPERMPGEGEEGLEEQSSPRVVIKKDGSLRVEFTNTNSGLLLDEASGPVQLLKFSPTLESTPSLPGSSRGPEAHHGAPQPASTSITRTSKGSSLSSEGSWYDSPWGHSADLCDQDQSCSPSRTMGNSRADQLEAFGQQSPPVSISDLYRDPSMAATFPTAKDLSAQYRESPHHIQHRASFVSALDVPTEEECPEARQYSSYTLPCRKARPSGERSTLKKGSGAVRSRMRRLSDWTGSLSRKKRKTQEPRYKDGSEVFDSGVDGLTADTSSPSQVSSLWYPGGVGASRAQSAGALHHSNDALRQNIYENFMRELETGTGQEGESSSESAGGSLEQLDLLFEKEQGVVRRAGWLSFKPLLTLHKDRKLEMVTRRKWKQYWVTLKGCTLLFYGKGSPEQELSPRYALFAEDSIVQAVPEHPKKENVFCLSNNYGDVYLFQASNQTDMENWVTAIHSASASLFAKRHGKEDTVRLLKSQIRGLLQKVDMDGKMKKMAELQLSVVSDPKNRKAIENQIQQWEQNLEKFNMDLFRMRCYLASLQGGELPNPKSLLAAASRPSKTALGRLGIFSVSSFHALICSRDEATLRRRSVSLSQRSRNKRGLFSSLKGLDNFTKKGRDKRPSTEQRLDSLANHYSLAPPEGGLWESSGETLTCVYMPDSHAIQVPMRRDHTVADVVSLACKVRVAEGIVMMCCLMDWPSVKVCSLHFDLNMIHIEIFIHISMILCNYSVTLFLAVFVFVFVPLPGLRPDDEIVVLNGRGVSTLDLGLIQMLFSEQTLQLTLRREAPSTSPLTSGPSTPTPLPNQSQLLQDFLDTHHRAKSTTDVSLVPEVPALSLYRSLQSVETLYHTFQEGSGGLMEGHKDPPNPGAEPTLLRTCPRHMSATERLSKVIQELVDTEKSYVKDLSCLFEIYLKPLQNETFLTLDEMDSLFGSLPEMLDFQRVFLQTLEERIASSPDFRTLETPEQFKKLLFSLGGSFLYYADHFKLYSGFCANHIKVQKVLERAKTDLAFKEFLDARNPTKQHSSTLESYLIKPVQRVLKYPLLLRELVSLTDTDSEEHYHLTEALKAMEKVASHINEMQKIYEDYGSVFDQLVAEQSGPEKEVTELSMGEFLMHSSVVWLNPHLSLGRMRKDPDLTVFGELERHCTTAPRLAHSHGDLDPFKFRWLIPLSALQVRLGNTTGTETTCIWELIHTKSELEGRPETVFQLCSSVPECKVNIIKVIRSILRENVRRNMRPAERGCKERLTPLRSTLPSSARIGSTRATWLCKQPMLDLPTPTSTLKPGQPDSDEGSLSSGNHSSSGAPPANGPTQPKTRPTRQAWSRGSLDSQRSSVSSSVKESDILSDEDDDEFSESGGRQEGQGSSPTSAIEAQFLSLRLSEEAASSRAPAPRVQPEGAEVDTPESPPKLVQGHLCPVKRKGSSSLRHSQGALLSLREHSRSLDSQTDVAAMDLNALLEREFSVQSLTSVVNEDCFYDPTDSSDTTDTTYTGSAPNAS</sequence>
<gene>
    <name evidence="5" type="primary">TIAM2</name>
</gene>
<dbReference type="SUPFAM" id="SSF50729">
    <property type="entry name" value="PH domain-like"/>
    <property type="match status" value="2"/>
</dbReference>
<feature type="compositionally biased region" description="Polar residues" evidence="2">
    <location>
        <begin position="1445"/>
        <end position="1457"/>
    </location>
</feature>
<feature type="region of interest" description="Disordered" evidence="2">
    <location>
        <begin position="1408"/>
        <end position="1566"/>
    </location>
</feature>
<dbReference type="PROSITE" id="PS00741">
    <property type="entry name" value="DH_1"/>
    <property type="match status" value="1"/>
</dbReference>
<dbReference type="Pfam" id="PF23014">
    <property type="entry name" value="PH_Tiam1"/>
    <property type="match status" value="1"/>
</dbReference>
<evidence type="ECO:0000259" key="3">
    <source>
        <dbReference type="PROSITE" id="PS50003"/>
    </source>
</evidence>
<feature type="region of interest" description="Disordered" evidence="2">
    <location>
        <begin position="919"/>
        <end position="938"/>
    </location>
</feature>
<organism evidence="5 6">
    <name type="scientific">Salmo trutta</name>
    <name type="common">Brown trout</name>
    <dbReference type="NCBI Taxonomy" id="8032"/>
    <lineage>
        <taxon>Eukaryota</taxon>
        <taxon>Metazoa</taxon>
        <taxon>Chordata</taxon>
        <taxon>Craniata</taxon>
        <taxon>Vertebrata</taxon>
        <taxon>Euteleostomi</taxon>
        <taxon>Actinopterygii</taxon>
        <taxon>Neopterygii</taxon>
        <taxon>Teleostei</taxon>
        <taxon>Protacanthopterygii</taxon>
        <taxon>Salmoniformes</taxon>
        <taxon>Salmonidae</taxon>
        <taxon>Salmoninae</taxon>
        <taxon>Salmo</taxon>
    </lineage>
</organism>
<feature type="compositionally biased region" description="Acidic residues" evidence="2">
    <location>
        <begin position="1479"/>
        <end position="1489"/>
    </location>
</feature>
<feature type="region of interest" description="Disordered" evidence="2">
    <location>
        <begin position="88"/>
        <end position="167"/>
    </location>
</feature>
<keyword evidence="6" id="KW-1185">Reference proteome</keyword>
<dbReference type="Pfam" id="PF18385">
    <property type="entry name" value="Tiam_CC_Ex"/>
    <property type="match status" value="1"/>
</dbReference>
<dbReference type="GeneTree" id="ENSGT00940000157012"/>
<dbReference type="GO" id="GO:0007264">
    <property type="term" value="P:small GTPase-mediated signal transduction"/>
    <property type="evidence" value="ECO:0007669"/>
    <property type="project" value="InterPro"/>
</dbReference>
<feature type="domain" description="DH" evidence="4">
    <location>
        <begin position="1021"/>
        <end position="1215"/>
    </location>
</feature>
<dbReference type="PROSITE" id="PS50003">
    <property type="entry name" value="PH_DOMAIN"/>
    <property type="match status" value="1"/>
</dbReference>
<dbReference type="Pfam" id="PF00621">
    <property type="entry name" value="RhoGEF"/>
    <property type="match status" value="1"/>
</dbReference>
<keyword evidence="1" id="KW-0677">Repeat</keyword>
<dbReference type="InterPro" id="IPR011993">
    <property type="entry name" value="PH-like_dom_sf"/>
</dbReference>
<feature type="compositionally biased region" description="Low complexity" evidence="2">
    <location>
        <begin position="1612"/>
        <end position="1626"/>
    </location>
</feature>
<evidence type="ECO:0000256" key="2">
    <source>
        <dbReference type="SAM" id="MobiDB-lite"/>
    </source>
</evidence>
<reference evidence="5" key="1">
    <citation type="submission" date="2025-08" db="UniProtKB">
        <authorList>
            <consortium name="Ensembl"/>
        </authorList>
    </citation>
    <scope>IDENTIFICATION</scope>
</reference>
<dbReference type="InterPro" id="IPR055230">
    <property type="entry name" value="PH_Tiam1/2"/>
</dbReference>
<dbReference type="InterPro" id="IPR035899">
    <property type="entry name" value="DBL_dom_sf"/>
</dbReference>
<dbReference type="Proteomes" id="UP000472277">
    <property type="component" value="Chromosome 25"/>
</dbReference>
<dbReference type="InterPro" id="IPR001331">
    <property type="entry name" value="GDS_CDC24_CS"/>
</dbReference>
<evidence type="ECO:0000256" key="1">
    <source>
        <dbReference type="ARBA" id="ARBA00022737"/>
    </source>
</evidence>
<dbReference type="Ensembl" id="ENSSTUT00000007186.1">
    <property type="protein sequence ID" value="ENSSTUP00000006757.1"/>
    <property type="gene ID" value="ENSSTUG00000003260.1"/>
</dbReference>
<feature type="compositionally biased region" description="Low complexity" evidence="2">
    <location>
        <begin position="1428"/>
        <end position="1439"/>
    </location>
</feature>
<feature type="region of interest" description="Disordered" evidence="2">
    <location>
        <begin position="341"/>
        <end position="411"/>
    </location>
</feature>
<evidence type="ECO:0000259" key="4">
    <source>
        <dbReference type="PROSITE" id="PS50010"/>
    </source>
</evidence>
<proteinExistence type="predicted"/>
<feature type="region of interest" description="Disordered" evidence="2">
    <location>
        <begin position="1609"/>
        <end position="1633"/>
    </location>
</feature>
<dbReference type="SMART" id="SM00233">
    <property type="entry name" value="PH"/>
    <property type="match status" value="1"/>
</dbReference>
<dbReference type="PROSITE" id="PS50010">
    <property type="entry name" value="DH_2"/>
    <property type="match status" value="1"/>
</dbReference>
<dbReference type="GO" id="GO:0005085">
    <property type="term" value="F:guanyl-nucleotide exchange factor activity"/>
    <property type="evidence" value="ECO:0007669"/>
    <property type="project" value="InterPro"/>
</dbReference>
<dbReference type="InterPro" id="IPR040655">
    <property type="entry name" value="TIAM1_CC-Ex"/>
</dbReference>
<dbReference type="Gene3D" id="6.10.140.680">
    <property type="match status" value="1"/>
</dbReference>
<name>A0A673WDG2_SALTR</name>
<feature type="compositionally biased region" description="Basic and acidic residues" evidence="2">
    <location>
        <begin position="383"/>
        <end position="392"/>
    </location>
</feature>
<feature type="domain" description="PH" evidence="3">
    <location>
        <begin position="483"/>
        <end position="594"/>
    </location>
</feature>
<feature type="compositionally biased region" description="Basic and acidic residues" evidence="2">
    <location>
        <begin position="119"/>
        <end position="131"/>
    </location>
</feature>
<feature type="region of interest" description="Disordered" evidence="2">
    <location>
        <begin position="1"/>
        <end position="24"/>
    </location>
</feature>
<feature type="compositionally biased region" description="Low complexity" evidence="2">
    <location>
        <begin position="922"/>
        <end position="932"/>
    </location>
</feature>
<reference evidence="5" key="2">
    <citation type="submission" date="2025-09" db="UniProtKB">
        <authorList>
            <consortium name="Ensembl"/>
        </authorList>
    </citation>
    <scope>IDENTIFICATION</scope>
</reference>
<dbReference type="InterPro" id="IPR001849">
    <property type="entry name" value="PH_domain"/>
</dbReference>
<dbReference type="FunFam" id="1.20.900.10:FF:000012">
    <property type="entry name" value="T cell lymphoma invasion and metastasis 1"/>
    <property type="match status" value="1"/>
</dbReference>
<evidence type="ECO:0000313" key="5">
    <source>
        <dbReference type="Ensembl" id="ENSSTUP00000006757.1"/>
    </source>
</evidence>
<dbReference type="PANTHER" id="PTHR46001">
    <property type="entry name" value="TIAM (MAMMALIAN TUMOR INVASION AND METASTASIS FACTOR) HOMOLOG"/>
    <property type="match status" value="1"/>
</dbReference>
<dbReference type="InterPro" id="IPR000219">
    <property type="entry name" value="DH_dom"/>
</dbReference>
<dbReference type="Pfam" id="PF00169">
    <property type="entry name" value="PH"/>
    <property type="match status" value="1"/>
</dbReference>
<dbReference type="SUPFAM" id="SSF48065">
    <property type="entry name" value="DBL homology domain (DH-domain)"/>
    <property type="match status" value="1"/>
</dbReference>
<feature type="compositionally biased region" description="Low complexity" evidence="2">
    <location>
        <begin position="1511"/>
        <end position="1527"/>
    </location>
</feature>
<dbReference type="CDD" id="cd01230">
    <property type="entry name" value="PH1_Tiam1_2"/>
    <property type="match status" value="1"/>
</dbReference>
<feature type="compositionally biased region" description="Low complexity" evidence="2">
    <location>
        <begin position="1459"/>
        <end position="1474"/>
    </location>
</feature>
<dbReference type="Gene3D" id="1.20.900.10">
    <property type="entry name" value="Dbl homology (DH) domain"/>
    <property type="match status" value="1"/>
</dbReference>
<dbReference type="SMART" id="SM00325">
    <property type="entry name" value="RhoGEF"/>
    <property type="match status" value="1"/>
</dbReference>
<dbReference type="InterPro" id="IPR043537">
    <property type="entry name" value="Tiam1/Tiam2/Sif"/>
</dbReference>
<feature type="compositionally biased region" description="Low complexity" evidence="2">
    <location>
        <begin position="222"/>
        <end position="238"/>
    </location>
</feature>
<dbReference type="Gene3D" id="2.30.29.30">
    <property type="entry name" value="Pleckstrin-homology domain (PH domain)/Phosphotyrosine-binding domain (PTB)"/>
    <property type="match status" value="2"/>
</dbReference>
<accession>A0A673WDG2</accession>
<feature type="compositionally biased region" description="Polar residues" evidence="2">
    <location>
        <begin position="1"/>
        <end position="10"/>
    </location>
</feature>
<feature type="compositionally biased region" description="Polar residues" evidence="2">
    <location>
        <begin position="195"/>
        <end position="204"/>
    </location>
</feature>